<organism evidence="1 2">
    <name type="scientific">Rhabditophanes sp. KR3021</name>
    <dbReference type="NCBI Taxonomy" id="114890"/>
    <lineage>
        <taxon>Eukaryota</taxon>
        <taxon>Metazoa</taxon>
        <taxon>Ecdysozoa</taxon>
        <taxon>Nematoda</taxon>
        <taxon>Chromadorea</taxon>
        <taxon>Rhabditida</taxon>
        <taxon>Tylenchina</taxon>
        <taxon>Panagrolaimomorpha</taxon>
        <taxon>Strongyloidoidea</taxon>
        <taxon>Alloionematidae</taxon>
        <taxon>Rhabditophanes</taxon>
    </lineage>
</organism>
<protein>
    <submittedName>
        <fullName evidence="2">SLBB domain-containing protein</fullName>
    </submittedName>
</protein>
<proteinExistence type="predicted"/>
<accession>A0AC35U5N1</accession>
<reference evidence="2" key="1">
    <citation type="submission" date="2016-11" db="UniProtKB">
        <authorList>
            <consortium name="WormBaseParasite"/>
        </authorList>
    </citation>
    <scope>IDENTIFICATION</scope>
    <source>
        <strain evidence="2">KR3021</strain>
    </source>
</reference>
<dbReference type="Proteomes" id="UP000095286">
    <property type="component" value="Unplaced"/>
</dbReference>
<evidence type="ECO:0000313" key="2">
    <source>
        <dbReference type="WBParaSite" id="RSKR_0000748600.1"/>
    </source>
</evidence>
<dbReference type="WBParaSite" id="RSKR_0000748600.1">
    <property type="protein sequence ID" value="RSKR_0000748600.1"/>
    <property type="gene ID" value="RSKR_0000748600"/>
</dbReference>
<evidence type="ECO:0000313" key="1">
    <source>
        <dbReference type="Proteomes" id="UP000095286"/>
    </source>
</evidence>
<sequence length="162" mass="18141">MIEGILNYFGDPFIANGGQSIPQVVLESNQILDQNENIIMPLPLNVQELENKTPEPSNSLTITDINVGYRTGAMTRIPNNIVQPLLEYNIDSRVLENGLYVEELETNYPQFGNVPLDGNVFDYVLLDGDSMIIDAVPEIKESRIFNFLAMLAFMITIVFTAL</sequence>
<name>A0AC35U5N1_9BILA</name>